<dbReference type="RefSeq" id="WP_276305669.1">
    <property type="nucleotide sequence ID" value="NZ_CP119992.1"/>
</dbReference>
<dbReference type="EMBL" id="JBHTBF010000002">
    <property type="protein sequence ID" value="MFC7318054.1"/>
    <property type="molecule type" value="Genomic_DNA"/>
</dbReference>
<feature type="compositionally biased region" description="Basic and acidic residues" evidence="1">
    <location>
        <begin position="257"/>
        <end position="275"/>
    </location>
</feature>
<feature type="region of interest" description="Disordered" evidence="1">
    <location>
        <begin position="257"/>
        <end position="282"/>
    </location>
</feature>
<evidence type="ECO:0000256" key="1">
    <source>
        <dbReference type="SAM" id="MobiDB-lite"/>
    </source>
</evidence>
<evidence type="ECO:0000313" key="4">
    <source>
        <dbReference type="EMBL" id="MFC7318054.1"/>
    </source>
</evidence>
<keyword evidence="2" id="KW-1133">Transmembrane helix</keyword>
<name>A0ABD6ADH5_9EURY</name>
<comment type="caution">
    <text evidence="4">The sequence shown here is derived from an EMBL/GenBank/DDBJ whole genome shotgun (WGS) entry which is preliminary data.</text>
</comment>
<feature type="transmembrane region" description="Helical" evidence="2">
    <location>
        <begin position="206"/>
        <end position="226"/>
    </location>
</feature>
<organism evidence="4 5">
    <name type="scientific">Halomarina halobia</name>
    <dbReference type="NCBI Taxonomy" id="3033386"/>
    <lineage>
        <taxon>Archaea</taxon>
        <taxon>Methanobacteriati</taxon>
        <taxon>Methanobacteriota</taxon>
        <taxon>Stenosarchaea group</taxon>
        <taxon>Halobacteria</taxon>
        <taxon>Halobacteriales</taxon>
        <taxon>Natronomonadaceae</taxon>
        <taxon>Halomarina</taxon>
    </lineage>
</organism>
<keyword evidence="5" id="KW-1185">Reference proteome</keyword>
<accession>A0ABD6ADH5</accession>
<keyword evidence="2" id="KW-0472">Membrane</keyword>
<feature type="domain" description="DUF7319" evidence="3">
    <location>
        <begin position="61"/>
        <end position="260"/>
    </location>
</feature>
<feature type="transmembrane region" description="Helical" evidence="2">
    <location>
        <begin position="181"/>
        <end position="200"/>
    </location>
</feature>
<feature type="region of interest" description="Disordered" evidence="1">
    <location>
        <begin position="1"/>
        <end position="41"/>
    </location>
</feature>
<sequence>MVDSRSSAGESDEGAADAEGGVSESTAGGTTDDDLSIDELRAQVEERYDFDDFGPEDMARMSPEEWEAVFDPETWITGPELLDRVEADLKNRVADRDVFARVERFSDPDRVVAYSDEGYAVVSLDGSVEGMGTVLRDVKPTVALCSMDDYEVAEPPDGETLPGPLEVPEGSGELGNRMLQIVGGVQLLVGLFMFAAVPLFGVDVLLGVTVGLGFLVIGGLLFLLVANARLSDRFRAEEYRNRLRAIGMDADERPAFVDEIERGGRPDPTDERSDTESGENAA</sequence>
<proteinExistence type="predicted"/>
<dbReference type="GeneID" id="79315261"/>
<evidence type="ECO:0000256" key="2">
    <source>
        <dbReference type="SAM" id="Phobius"/>
    </source>
</evidence>
<reference evidence="4 5" key="1">
    <citation type="journal article" date="2019" name="Int. J. Syst. Evol. Microbiol.">
        <title>The Global Catalogue of Microorganisms (GCM) 10K type strain sequencing project: providing services to taxonomists for standard genome sequencing and annotation.</title>
        <authorList>
            <consortium name="The Broad Institute Genomics Platform"/>
            <consortium name="The Broad Institute Genome Sequencing Center for Infectious Disease"/>
            <person name="Wu L."/>
            <person name="Ma J."/>
        </authorList>
    </citation>
    <scope>NUCLEOTIDE SEQUENCE [LARGE SCALE GENOMIC DNA]</scope>
    <source>
        <strain evidence="4 5">PSR21</strain>
    </source>
</reference>
<gene>
    <name evidence="4" type="ORF">ACFQPE_14810</name>
</gene>
<evidence type="ECO:0000313" key="5">
    <source>
        <dbReference type="Proteomes" id="UP001596547"/>
    </source>
</evidence>
<protein>
    <recommendedName>
        <fullName evidence="3">DUF7319 domain-containing protein</fullName>
    </recommendedName>
</protein>
<dbReference type="InterPro" id="IPR055743">
    <property type="entry name" value="DUF7319"/>
</dbReference>
<keyword evidence="2" id="KW-0812">Transmembrane</keyword>
<dbReference type="Pfam" id="PF24003">
    <property type="entry name" value="DUF7319"/>
    <property type="match status" value="1"/>
</dbReference>
<dbReference type="Proteomes" id="UP001596547">
    <property type="component" value="Unassembled WGS sequence"/>
</dbReference>
<evidence type="ECO:0000259" key="3">
    <source>
        <dbReference type="Pfam" id="PF24003"/>
    </source>
</evidence>
<dbReference type="AlphaFoldDB" id="A0ABD6ADH5"/>